<dbReference type="EMBL" id="MT631688">
    <property type="protein sequence ID" value="QNO57437.1"/>
    <property type="molecule type" value="Genomic_DNA"/>
</dbReference>
<name>A0A7G9ZB03_9EURY</name>
<dbReference type="GO" id="GO:0008757">
    <property type="term" value="F:S-adenosylmethionine-dependent methyltransferase activity"/>
    <property type="evidence" value="ECO:0007669"/>
    <property type="project" value="InterPro"/>
</dbReference>
<sequence>MLDKFVDRTARKPSGWFWKRMYSNPRGHYKSFRWTLDKLQLKPDDIFLEIGCGGGVLLNMALETVKQAKAIDHSSDMVQIAREKNQEAVSEGRVEIVQGNAESLPWDDNSFTCATANQMFFFIDKPMIVLNDFYRVLKPGGRLVITSTEDSILPKLLFVLWSHSMHLYKNSDMDSMLKQAGFQTVEVKNPERFLQLSYAEKQIKNEERNKHARSHKN</sequence>
<evidence type="ECO:0000256" key="2">
    <source>
        <dbReference type="ARBA" id="ARBA00022603"/>
    </source>
</evidence>
<dbReference type="InterPro" id="IPR029063">
    <property type="entry name" value="SAM-dependent_MTases_sf"/>
</dbReference>
<evidence type="ECO:0000313" key="5">
    <source>
        <dbReference type="EMBL" id="QNO57437.1"/>
    </source>
</evidence>
<dbReference type="GO" id="GO:0032259">
    <property type="term" value="P:methylation"/>
    <property type="evidence" value="ECO:0007669"/>
    <property type="project" value="UniProtKB-KW"/>
</dbReference>
<accession>A0A7G9ZB03</accession>
<evidence type="ECO:0000256" key="1">
    <source>
        <dbReference type="ARBA" id="ARBA00008361"/>
    </source>
</evidence>
<organism evidence="5">
    <name type="scientific">Candidatus Methanophaga sp. ANME-1 ERB7</name>
    <dbReference type="NCBI Taxonomy" id="2759913"/>
    <lineage>
        <taxon>Archaea</taxon>
        <taxon>Methanobacteriati</taxon>
        <taxon>Methanobacteriota</taxon>
        <taxon>Stenosarchaea group</taxon>
        <taxon>Methanomicrobia</taxon>
        <taxon>Candidatus Methanophagales</taxon>
        <taxon>Candidatus Methanophagaceae</taxon>
        <taxon>Candidatus Methanophaga</taxon>
    </lineage>
</organism>
<dbReference type="Gene3D" id="3.40.50.150">
    <property type="entry name" value="Vaccinia Virus protein VP39"/>
    <property type="match status" value="1"/>
</dbReference>
<proteinExistence type="inferred from homology"/>
<dbReference type="GO" id="GO:0043770">
    <property type="term" value="F:demethylmenaquinone methyltransferase activity"/>
    <property type="evidence" value="ECO:0007669"/>
    <property type="project" value="UniProtKB-EC"/>
</dbReference>
<evidence type="ECO:0000259" key="4">
    <source>
        <dbReference type="Pfam" id="PF08241"/>
    </source>
</evidence>
<dbReference type="InterPro" id="IPR051052">
    <property type="entry name" value="Diverse_substrate_MTase"/>
</dbReference>
<protein>
    <submittedName>
        <fullName evidence="5">2-methoxy-6-polyprenyl-1,4-benzoquinol methylase, mitochondrial</fullName>
        <ecNumber evidence="5">2.1.1.163</ecNumber>
    </submittedName>
</protein>
<reference evidence="5" key="1">
    <citation type="submission" date="2020-06" db="EMBL/GenBank/DDBJ databases">
        <title>Unique genomic features of the anaerobic methanotrophic archaea.</title>
        <authorList>
            <person name="Chadwick G.L."/>
            <person name="Skennerton C.T."/>
            <person name="Laso-Perez R."/>
            <person name="Leu A.O."/>
            <person name="Speth D.R."/>
            <person name="Yu H."/>
            <person name="Morgan-Lang C."/>
            <person name="Hatzenpichler R."/>
            <person name="Goudeau D."/>
            <person name="Malmstrom R."/>
            <person name="Brazelton W.J."/>
            <person name="Woyke T."/>
            <person name="Hallam S.J."/>
            <person name="Tyson G.W."/>
            <person name="Wegener G."/>
            <person name="Boetius A."/>
            <person name="Orphan V."/>
        </authorList>
    </citation>
    <scope>NUCLEOTIDE SEQUENCE</scope>
</reference>
<comment type="similarity">
    <text evidence="1">Belongs to the methyltransferase superfamily.</text>
</comment>
<keyword evidence="3 5" id="KW-0808">Transferase</keyword>
<dbReference type="EC" id="2.1.1.163" evidence="5"/>
<dbReference type="SUPFAM" id="SSF53335">
    <property type="entry name" value="S-adenosyl-L-methionine-dependent methyltransferases"/>
    <property type="match status" value="1"/>
</dbReference>
<evidence type="ECO:0000256" key="3">
    <source>
        <dbReference type="ARBA" id="ARBA00022679"/>
    </source>
</evidence>
<dbReference type="Pfam" id="PF08241">
    <property type="entry name" value="Methyltransf_11"/>
    <property type="match status" value="1"/>
</dbReference>
<dbReference type="PANTHER" id="PTHR44942">
    <property type="entry name" value="METHYLTRANSF_11 DOMAIN-CONTAINING PROTEIN"/>
    <property type="match status" value="1"/>
</dbReference>
<dbReference type="PANTHER" id="PTHR44942:SF4">
    <property type="entry name" value="METHYLTRANSFERASE TYPE 11 DOMAIN-CONTAINING PROTEIN"/>
    <property type="match status" value="1"/>
</dbReference>
<dbReference type="InterPro" id="IPR013216">
    <property type="entry name" value="Methyltransf_11"/>
</dbReference>
<dbReference type="CDD" id="cd02440">
    <property type="entry name" value="AdoMet_MTases"/>
    <property type="match status" value="1"/>
</dbReference>
<keyword evidence="2 5" id="KW-0489">Methyltransferase</keyword>
<gene>
    <name evidence="5" type="primary">COQ5_3</name>
    <name evidence="5" type="ORF">FKKJMMIK_00035</name>
</gene>
<feature type="domain" description="Methyltransferase type 11" evidence="4">
    <location>
        <begin position="48"/>
        <end position="145"/>
    </location>
</feature>
<dbReference type="AlphaFoldDB" id="A0A7G9ZB03"/>